<accession>A0A1W2D667</accession>
<gene>
    <name evidence="5" type="ORF">SAMN02746065_115110</name>
</gene>
<reference evidence="5 6" key="1">
    <citation type="submission" date="2017-04" db="EMBL/GenBank/DDBJ databases">
        <authorList>
            <person name="Afonso C.L."/>
            <person name="Miller P.J."/>
            <person name="Scott M.A."/>
            <person name="Spackman E."/>
            <person name="Goraichik I."/>
            <person name="Dimitrov K.M."/>
            <person name="Suarez D.L."/>
            <person name="Swayne D.E."/>
        </authorList>
    </citation>
    <scope>NUCLEOTIDE SEQUENCE [LARGE SCALE GENOMIC DNA]</scope>
    <source>
        <strain evidence="5 6">DSM 3385</strain>
    </source>
</reference>
<dbReference type="GO" id="GO:0016878">
    <property type="term" value="F:acid-thiol ligase activity"/>
    <property type="evidence" value="ECO:0007669"/>
    <property type="project" value="UniProtKB-ARBA"/>
</dbReference>
<protein>
    <submittedName>
        <fullName evidence="5">Fatty-acyl-CoA synthase</fullName>
    </submittedName>
</protein>
<dbReference type="AlphaFoldDB" id="A0A1W2D667"/>
<dbReference type="Gene3D" id="3.40.50.12780">
    <property type="entry name" value="N-terminal domain of ligase-like"/>
    <property type="match status" value="1"/>
</dbReference>
<name>A0A1W2D667_9BACT</name>
<evidence type="ECO:0000313" key="6">
    <source>
        <dbReference type="Proteomes" id="UP000192418"/>
    </source>
</evidence>
<dbReference type="InterPro" id="IPR045851">
    <property type="entry name" value="AMP-bd_C_sf"/>
</dbReference>
<evidence type="ECO:0000256" key="1">
    <source>
        <dbReference type="ARBA" id="ARBA00006432"/>
    </source>
</evidence>
<dbReference type="SUPFAM" id="SSF56801">
    <property type="entry name" value="Acetyl-CoA synthetase-like"/>
    <property type="match status" value="1"/>
</dbReference>
<dbReference type="PANTHER" id="PTHR43767:SF1">
    <property type="entry name" value="NONRIBOSOMAL PEPTIDE SYNTHASE PES1 (EUROFUNG)-RELATED"/>
    <property type="match status" value="1"/>
</dbReference>
<dbReference type="CDD" id="cd17631">
    <property type="entry name" value="FACL_FadD13-like"/>
    <property type="match status" value="1"/>
</dbReference>
<dbReference type="InterPro" id="IPR025110">
    <property type="entry name" value="AMP-bd_C"/>
</dbReference>
<organism evidence="5 6">
    <name type="scientific">Desulfocicer vacuolatum DSM 3385</name>
    <dbReference type="NCBI Taxonomy" id="1121400"/>
    <lineage>
        <taxon>Bacteria</taxon>
        <taxon>Pseudomonadati</taxon>
        <taxon>Thermodesulfobacteriota</taxon>
        <taxon>Desulfobacteria</taxon>
        <taxon>Desulfobacterales</taxon>
        <taxon>Desulfobacteraceae</taxon>
        <taxon>Desulfocicer</taxon>
    </lineage>
</organism>
<evidence type="ECO:0000256" key="2">
    <source>
        <dbReference type="ARBA" id="ARBA00022598"/>
    </source>
</evidence>
<dbReference type="InterPro" id="IPR042099">
    <property type="entry name" value="ANL_N_sf"/>
</dbReference>
<dbReference type="InterPro" id="IPR050237">
    <property type="entry name" value="ATP-dep_AMP-bd_enzyme"/>
</dbReference>
<comment type="similarity">
    <text evidence="1">Belongs to the ATP-dependent AMP-binding enzyme family.</text>
</comment>
<dbReference type="PANTHER" id="PTHR43767">
    <property type="entry name" value="LONG-CHAIN-FATTY-ACID--COA LIGASE"/>
    <property type="match status" value="1"/>
</dbReference>
<evidence type="ECO:0000313" key="5">
    <source>
        <dbReference type="EMBL" id="SMC92959.1"/>
    </source>
</evidence>
<feature type="domain" description="AMP-dependent synthetase/ligase" evidence="3">
    <location>
        <begin position="26"/>
        <end position="405"/>
    </location>
</feature>
<proteinExistence type="inferred from homology"/>
<dbReference type="RefSeq" id="WP_084070082.1">
    <property type="nucleotide sequence ID" value="NZ_FWXY01000015.1"/>
</dbReference>
<evidence type="ECO:0000259" key="4">
    <source>
        <dbReference type="Pfam" id="PF13193"/>
    </source>
</evidence>
<evidence type="ECO:0000259" key="3">
    <source>
        <dbReference type="Pfam" id="PF00501"/>
    </source>
</evidence>
<dbReference type="InterPro" id="IPR020845">
    <property type="entry name" value="AMP-binding_CS"/>
</dbReference>
<dbReference type="OrthoDB" id="5483897at2"/>
<dbReference type="PROSITE" id="PS00455">
    <property type="entry name" value="AMP_BINDING"/>
    <property type="match status" value="1"/>
</dbReference>
<dbReference type="Proteomes" id="UP000192418">
    <property type="component" value="Unassembled WGS sequence"/>
</dbReference>
<dbReference type="STRING" id="1121400.SAMN02746065_115110"/>
<dbReference type="FunFam" id="3.30.300.30:FF:000008">
    <property type="entry name" value="2,3-dihydroxybenzoate-AMP ligase"/>
    <property type="match status" value="1"/>
</dbReference>
<dbReference type="InterPro" id="IPR000873">
    <property type="entry name" value="AMP-dep_synth/lig_dom"/>
</dbReference>
<feature type="domain" description="AMP-binding enzyme C-terminal" evidence="4">
    <location>
        <begin position="455"/>
        <end position="530"/>
    </location>
</feature>
<dbReference type="Gene3D" id="3.30.300.30">
    <property type="match status" value="1"/>
</dbReference>
<sequence length="537" mass="59606">MSEEPIMKNDTVKLSSQLVLGELPARWARRNPDKEMLVFNGKRFTCGKVNARINALANELLRLGVKQGDKISVLFFNGNEILECYFAAAKIGAISVPLNFRLVGPELAYQIDHSDSVAVIFDRRFAAVINDIQESIPNVRYFISNSENFEFGDHSSKPVDDSEGMDEKTSISTIDYETFISRGSTDEPGIYVDDDEPAFIMYTSGTTGRPKGAVMTHKNIVINCFNLLMEFTLDHEDRYLCVPPLFHTATLALTCSCITAGTPIVLMDNFIPHDIKDVLKSESITVAFFVPAMWIALLQVPGIENSDTASLKLCFTGAAIMPTDVKKRIMNIYPNSGVYDIFGQTEMSPCTTMLKPKYALEKPGSVGLPMVNVEVKIVDQNENDVPDGEVGEIVYKGPTLMKEYYKNPDATADAMHNGWFHSGDLVKKDKDGFIHVVDRAKDMIISGGENIYSAEVEDVIFKHAKVLEVAVIGVPDPDWGESVKAVVVPVKGEALTEKEILEHCQKNLAGYKKPRHIYFTETLPRNAAGKVLKTKLR</sequence>
<dbReference type="NCBIfam" id="NF004837">
    <property type="entry name" value="PRK06187.1"/>
    <property type="match status" value="1"/>
</dbReference>
<dbReference type="Pfam" id="PF00501">
    <property type="entry name" value="AMP-binding"/>
    <property type="match status" value="1"/>
</dbReference>
<keyword evidence="2" id="KW-0436">Ligase</keyword>
<dbReference type="Pfam" id="PF13193">
    <property type="entry name" value="AMP-binding_C"/>
    <property type="match status" value="1"/>
</dbReference>
<keyword evidence="6" id="KW-1185">Reference proteome</keyword>
<dbReference type="EMBL" id="FWXY01000015">
    <property type="protein sequence ID" value="SMC92959.1"/>
    <property type="molecule type" value="Genomic_DNA"/>
</dbReference>